<accession>A0ABY1KRH6</accession>
<comment type="caution">
    <text evidence="1">The sequence shown here is derived from an EMBL/GenBank/DDBJ whole genome shotgun (WGS) entry which is preliminary data.</text>
</comment>
<name>A0ABY1KRH6_9FLAO</name>
<reference evidence="1 2" key="1">
    <citation type="submission" date="2017-01" db="EMBL/GenBank/DDBJ databases">
        <authorList>
            <person name="Varghese N."/>
            <person name="Submissions S."/>
        </authorList>
    </citation>
    <scope>NUCLEOTIDE SEQUENCE [LARGE SCALE GENOMIC DNA]</scope>
    <source>
        <strain evidence="1 2">DSM 2061</strain>
    </source>
</reference>
<organism evidence="1 2">
    <name type="scientific">Zobellia uliginosa</name>
    <dbReference type="NCBI Taxonomy" id="143224"/>
    <lineage>
        <taxon>Bacteria</taxon>
        <taxon>Pseudomonadati</taxon>
        <taxon>Bacteroidota</taxon>
        <taxon>Flavobacteriia</taxon>
        <taxon>Flavobacteriales</taxon>
        <taxon>Flavobacteriaceae</taxon>
        <taxon>Zobellia</taxon>
    </lineage>
</organism>
<keyword evidence="2" id="KW-1185">Reference proteome</keyword>
<dbReference type="EMBL" id="FTOB01000002">
    <property type="protein sequence ID" value="SIS50379.1"/>
    <property type="molecule type" value="Genomic_DNA"/>
</dbReference>
<proteinExistence type="predicted"/>
<evidence type="ECO:0000313" key="1">
    <source>
        <dbReference type="EMBL" id="SIS50379.1"/>
    </source>
</evidence>
<evidence type="ECO:0000313" key="2">
    <source>
        <dbReference type="Proteomes" id="UP000185728"/>
    </source>
</evidence>
<gene>
    <name evidence="1" type="ORF">SAMN05421766_102452</name>
</gene>
<dbReference type="Proteomes" id="UP000185728">
    <property type="component" value="Unassembled WGS sequence"/>
</dbReference>
<sequence>MLPNEKEGRNHKKQRNITQKDIAYPYLSFLKNHPKKMVALKHN</sequence>
<protein>
    <submittedName>
        <fullName evidence="1">Uncharacterized protein</fullName>
    </submittedName>
</protein>